<evidence type="ECO:0000259" key="2">
    <source>
        <dbReference type="Pfam" id="PF07887"/>
    </source>
</evidence>
<evidence type="ECO:0000259" key="3">
    <source>
        <dbReference type="Pfam" id="PF20451"/>
    </source>
</evidence>
<dbReference type="PANTHER" id="PTHR31713:SF63">
    <property type="entry name" value="CALMODULIN-BINDING PROTEIN60"/>
    <property type="match status" value="1"/>
</dbReference>
<sequence length="587" mass="66573">MASQIGHRPEEDDDRSQANTTSSDELAAFSNLSRGAGEIMVIRTLQRFIEPIFEPIFRRLARRLVEEQIGLAKQELRASMKENPPKQTRVNTSVRRRLKLKFRKKIALPVYTGIPLLGENQTPIEVALVDALTEQIVNTGLESTAKLEIVGFRVGDDNDSWTFKEFQEKITSERKRKRILQGNTCLQLKEGIGFVHEIHFTHDSKHTKSGLYRLGAIVVDAALMKQVELAWTESFVLKDKRYTYHGKHTNPSLSDEVYRLQQIGHKGPRLENLKIAGVKTVKDLLFLLYRDPKRLEDILEVKASSKIWDDIVKNAQASNGMFLYLDPRNELKTGVVLDVKRQLKALIVEPHLYIPFEVQDLVKFASENLETLVDFEDEASLQKHLQPHPGVTSLPSAMITDEPSRITSQVTEAYLSSSNNTPFVTSQSVRGKEKVPSDDKIIFSTDYEQDDIFNQIMEGPNWPSFCFNTEPGLSSQGVEPIYDPYGLMNTSDNINHTLVNREADSFVNYLSAILYESPNSECHATTSVWQSWLKATLIRGKATGLSTKPRNGIDWKNFFDLLPYYSNSVLPNRLLDKDSEIGSIALE</sequence>
<keyword evidence="5" id="KW-1185">Reference proteome</keyword>
<dbReference type="OrthoDB" id="1692004at2759"/>
<protein>
    <submittedName>
        <fullName evidence="4">Uncharacterized protein</fullName>
    </submittedName>
</protein>
<feature type="region of interest" description="Disordered" evidence="1">
    <location>
        <begin position="1"/>
        <end position="26"/>
    </location>
</feature>
<dbReference type="Pfam" id="PF20451">
    <property type="entry name" value="Calmod_bind_M"/>
    <property type="match status" value="1"/>
</dbReference>
<name>A0A5N6NJA2_9ASTR</name>
<dbReference type="InterPro" id="IPR046831">
    <property type="entry name" value="Calmodulin_bind_N"/>
</dbReference>
<gene>
    <name evidence="4" type="ORF">E3N88_21067</name>
</gene>
<comment type="caution">
    <text evidence="4">The sequence shown here is derived from an EMBL/GenBank/DDBJ whole genome shotgun (WGS) entry which is preliminary data.</text>
</comment>
<proteinExistence type="predicted"/>
<dbReference type="GO" id="GO:0005634">
    <property type="term" value="C:nucleus"/>
    <property type="evidence" value="ECO:0007669"/>
    <property type="project" value="TreeGrafter"/>
</dbReference>
<feature type="domain" description="Calmodulin binding protein-like N-terminal" evidence="2">
    <location>
        <begin position="98"/>
        <end position="240"/>
    </location>
</feature>
<dbReference type="GO" id="GO:0003700">
    <property type="term" value="F:DNA-binding transcription factor activity"/>
    <property type="evidence" value="ECO:0007669"/>
    <property type="project" value="TreeGrafter"/>
</dbReference>
<dbReference type="Pfam" id="PF07887">
    <property type="entry name" value="Calmodulin_bind"/>
    <property type="match status" value="1"/>
</dbReference>
<dbReference type="GO" id="GO:0043565">
    <property type="term" value="F:sequence-specific DNA binding"/>
    <property type="evidence" value="ECO:0007669"/>
    <property type="project" value="TreeGrafter"/>
</dbReference>
<evidence type="ECO:0000313" key="4">
    <source>
        <dbReference type="EMBL" id="KAD4888994.1"/>
    </source>
</evidence>
<dbReference type="InterPro" id="IPR046830">
    <property type="entry name" value="Calmod_bind_M"/>
</dbReference>
<dbReference type="InterPro" id="IPR012416">
    <property type="entry name" value="CBP60"/>
</dbReference>
<dbReference type="AlphaFoldDB" id="A0A5N6NJA2"/>
<feature type="domain" description="Calmodulin binding protein central" evidence="3">
    <location>
        <begin position="253"/>
        <end position="317"/>
    </location>
</feature>
<evidence type="ECO:0000256" key="1">
    <source>
        <dbReference type="SAM" id="MobiDB-lite"/>
    </source>
</evidence>
<evidence type="ECO:0000313" key="5">
    <source>
        <dbReference type="Proteomes" id="UP000326396"/>
    </source>
</evidence>
<organism evidence="4 5">
    <name type="scientific">Mikania micrantha</name>
    <name type="common">bitter vine</name>
    <dbReference type="NCBI Taxonomy" id="192012"/>
    <lineage>
        <taxon>Eukaryota</taxon>
        <taxon>Viridiplantae</taxon>
        <taxon>Streptophyta</taxon>
        <taxon>Embryophyta</taxon>
        <taxon>Tracheophyta</taxon>
        <taxon>Spermatophyta</taxon>
        <taxon>Magnoliopsida</taxon>
        <taxon>eudicotyledons</taxon>
        <taxon>Gunneridae</taxon>
        <taxon>Pentapetalae</taxon>
        <taxon>asterids</taxon>
        <taxon>campanulids</taxon>
        <taxon>Asterales</taxon>
        <taxon>Asteraceae</taxon>
        <taxon>Asteroideae</taxon>
        <taxon>Heliantheae alliance</taxon>
        <taxon>Eupatorieae</taxon>
        <taxon>Mikania</taxon>
    </lineage>
</organism>
<dbReference type="GO" id="GO:0005516">
    <property type="term" value="F:calmodulin binding"/>
    <property type="evidence" value="ECO:0007669"/>
    <property type="project" value="InterPro"/>
</dbReference>
<dbReference type="Proteomes" id="UP000326396">
    <property type="component" value="Linkage Group LG19"/>
</dbReference>
<accession>A0A5N6NJA2</accession>
<dbReference type="EMBL" id="SZYD01000011">
    <property type="protein sequence ID" value="KAD4888994.1"/>
    <property type="molecule type" value="Genomic_DNA"/>
</dbReference>
<reference evidence="4 5" key="1">
    <citation type="submission" date="2019-05" db="EMBL/GenBank/DDBJ databases">
        <title>Mikania micrantha, genome provides insights into the molecular mechanism of rapid growth.</title>
        <authorList>
            <person name="Liu B."/>
        </authorList>
    </citation>
    <scope>NUCLEOTIDE SEQUENCE [LARGE SCALE GENOMIC DNA]</scope>
    <source>
        <strain evidence="4">NLD-2019</strain>
        <tissue evidence="4">Leaf</tissue>
    </source>
</reference>
<dbReference type="GO" id="GO:0080142">
    <property type="term" value="P:regulation of salicylic acid biosynthetic process"/>
    <property type="evidence" value="ECO:0007669"/>
    <property type="project" value="TreeGrafter"/>
</dbReference>
<dbReference type="PANTHER" id="PTHR31713">
    <property type="entry name" value="OS02G0177800 PROTEIN"/>
    <property type="match status" value="1"/>
</dbReference>